<dbReference type="Pfam" id="PF13411">
    <property type="entry name" value="MerR_1"/>
    <property type="match status" value="1"/>
</dbReference>
<evidence type="ECO:0000259" key="4">
    <source>
        <dbReference type="PROSITE" id="PS50937"/>
    </source>
</evidence>
<evidence type="ECO:0000256" key="2">
    <source>
        <dbReference type="ARBA" id="ARBA00023125"/>
    </source>
</evidence>
<keyword evidence="3" id="KW-0804">Transcription</keyword>
<reference evidence="6" key="1">
    <citation type="submission" date="2017-05" db="EMBL/GenBank/DDBJ databases">
        <authorList>
            <person name="Rodrigo-Torres L."/>
            <person name="Arahal R. D."/>
            <person name="Lucena T."/>
        </authorList>
    </citation>
    <scope>NUCLEOTIDE SEQUENCE [LARGE SCALE GENOMIC DNA]</scope>
    <source>
        <strain evidence="6">CECT 8649</strain>
    </source>
</reference>
<dbReference type="PRINTS" id="PR00040">
    <property type="entry name" value="HTHMERR"/>
</dbReference>
<dbReference type="PANTHER" id="PTHR30204">
    <property type="entry name" value="REDOX-CYCLING DRUG-SENSING TRANSCRIPTIONAL ACTIVATOR SOXR"/>
    <property type="match status" value="1"/>
</dbReference>
<accession>A0A238J8A9</accession>
<dbReference type="PROSITE" id="PS00552">
    <property type="entry name" value="HTH_MERR_1"/>
    <property type="match status" value="1"/>
</dbReference>
<protein>
    <submittedName>
        <fullName evidence="5">HTH-type transcriptional regulator CueR</fullName>
    </submittedName>
</protein>
<dbReference type="InterPro" id="IPR000551">
    <property type="entry name" value="MerR-type_HTH_dom"/>
</dbReference>
<keyword evidence="2" id="KW-0238">DNA-binding</keyword>
<dbReference type="SMART" id="SM00422">
    <property type="entry name" value="HTH_MERR"/>
    <property type="match status" value="1"/>
</dbReference>
<dbReference type="GO" id="GO:0003677">
    <property type="term" value="F:DNA binding"/>
    <property type="evidence" value="ECO:0007669"/>
    <property type="project" value="UniProtKB-KW"/>
</dbReference>
<keyword evidence="1" id="KW-0805">Transcription regulation</keyword>
<gene>
    <name evidence="5" type="primary">cueR</name>
    <name evidence="5" type="ORF">TRP8649_00710</name>
</gene>
<dbReference type="PANTHER" id="PTHR30204:SF94">
    <property type="entry name" value="HEAVY METAL-DEPENDENT TRANSCRIPTIONAL REGULATOR HI_0293-RELATED"/>
    <property type="match status" value="1"/>
</dbReference>
<keyword evidence="6" id="KW-1185">Reference proteome</keyword>
<dbReference type="SUPFAM" id="SSF46955">
    <property type="entry name" value="Putative DNA-binding domain"/>
    <property type="match status" value="1"/>
</dbReference>
<dbReference type="InterPro" id="IPR009061">
    <property type="entry name" value="DNA-bd_dom_put_sf"/>
</dbReference>
<evidence type="ECO:0000256" key="3">
    <source>
        <dbReference type="ARBA" id="ARBA00023163"/>
    </source>
</evidence>
<organism evidence="5 6">
    <name type="scientific">Pelagimonas phthalicica</name>
    <dbReference type="NCBI Taxonomy" id="1037362"/>
    <lineage>
        <taxon>Bacteria</taxon>
        <taxon>Pseudomonadati</taxon>
        <taxon>Pseudomonadota</taxon>
        <taxon>Alphaproteobacteria</taxon>
        <taxon>Rhodobacterales</taxon>
        <taxon>Roseobacteraceae</taxon>
        <taxon>Pelagimonas</taxon>
    </lineage>
</organism>
<dbReference type="Proteomes" id="UP000225972">
    <property type="component" value="Unassembled WGS sequence"/>
</dbReference>
<dbReference type="PROSITE" id="PS50937">
    <property type="entry name" value="HTH_MERR_2"/>
    <property type="match status" value="1"/>
</dbReference>
<name>A0A238J8A9_9RHOB</name>
<sequence>MRIGELSRLTGVSTDTLRLYEKRGLIRSERHTNGYRDFDPAMARVVHLIKTGQSLGFKLREMEDLACAMSDQGLSATEVTGLLTEKLCEVDQKIEEMHRLRDMLATMAATACPLSTKG</sequence>
<dbReference type="RefSeq" id="WP_099242586.1">
    <property type="nucleotide sequence ID" value="NZ_FXXP01000001.1"/>
</dbReference>
<dbReference type="EMBL" id="FXXP01000001">
    <property type="protein sequence ID" value="SMX26625.1"/>
    <property type="molecule type" value="Genomic_DNA"/>
</dbReference>
<proteinExistence type="predicted"/>
<evidence type="ECO:0000256" key="1">
    <source>
        <dbReference type="ARBA" id="ARBA00023015"/>
    </source>
</evidence>
<dbReference type="OrthoDB" id="9802944at2"/>
<evidence type="ECO:0000313" key="6">
    <source>
        <dbReference type="Proteomes" id="UP000225972"/>
    </source>
</evidence>
<dbReference type="GO" id="GO:0003700">
    <property type="term" value="F:DNA-binding transcription factor activity"/>
    <property type="evidence" value="ECO:0007669"/>
    <property type="project" value="InterPro"/>
</dbReference>
<feature type="domain" description="HTH merR-type" evidence="4">
    <location>
        <begin position="1"/>
        <end position="68"/>
    </location>
</feature>
<evidence type="ECO:0000313" key="5">
    <source>
        <dbReference type="EMBL" id="SMX26625.1"/>
    </source>
</evidence>
<dbReference type="InterPro" id="IPR047057">
    <property type="entry name" value="MerR_fam"/>
</dbReference>
<dbReference type="Gene3D" id="1.10.1660.10">
    <property type="match status" value="1"/>
</dbReference>
<dbReference type="AlphaFoldDB" id="A0A238J8A9"/>